<evidence type="ECO:0000313" key="12">
    <source>
        <dbReference type="Proteomes" id="UP000735302"/>
    </source>
</evidence>
<keyword evidence="8 9" id="KW-0472">Membrane</keyword>
<proteinExistence type="inferred from homology"/>
<evidence type="ECO:0000256" key="8">
    <source>
        <dbReference type="ARBA" id="ARBA00023136"/>
    </source>
</evidence>
<dbReference type="GO" id="GO:0005524">
    <property type="term" value="F:ATP binding"/>
    <property type="evidence" value="ECO:0007669"/>
    <property type="project" value="UniProtKB-KW"/>
</dbReference>
<keyword evidence="3" id="KW-0813">Transport</keyword>
<evidence type="ECO:0000256" key="3">
    <source>
        <dbReference type="ARBA" id="ARBA00022448"/>
    </source>
</evidence>
<comment type="caution">
    <text evidence="11">The sequence shown here is derived from an EMBL/GenBank/DDBJ whole genome shotgun (WGS) entry which is preliminary data.</text>
</comment>
<evidence type="ECO:0000256" key="9">
    <source>
        <dbReference type="SAM" id="Phobius"/>
    </source>
</evidence>
<organism evidence="11 12">
    <name type="scientific">Plakobranchus ocellatus</name>
    <dbReference type="NCBI Taxonomy" id="259542"/>
    <lineage>
        <taxon>Eukaryota</taxon>
        <taxon>Metazoa</taxon>
        <taxon>Spiralia</taxon>
        <taxon>Lophotrochozoa</taxon>
        <taxon>Mollusca</taxon>
        <taxon>Gastropoda</taxon>
        <taxon>Heterobranchia</taxon>
        <taxon>Euthyneura</taxon>
        <taxon>Panpulmonata</taxon>
        <taxon>Sacoglossa</taxon>
        <taxon>Placobranchoidea</taxon>
        <taxon>Plakobranchidae</taxon>
        <taxon>Plakobranchus</taxon>
    </lineage>
</organism>
<dbReference type="GO" id="GO:0043190">
    <property type="term" value="C:ATP-binding cassette (ABC) transporter complex"/>
    <property type="evidence" value="ECO:0007669"/>
    <property type="project" value="TreeGrafter"/>
</dbReference>
<dbReference type="InterPro" id="IPR027417">
    <property type="entry name" value="P-loop_NTPase"/>
</dbReference>
<dbReference type="AlphaFoldDB" id="A0AAV4BB02"/>
<evidence type="ECO:0000256" key="4">
    <source>
        <dbReference type="ARBA" id="ARBA00022692"/>
    </source>
</evidence>
<keyword evidence="12" id="KW-1185">Reference proteome</keyword>
<evidence type="ECO:0000256" key="5">
    <source>
        <dbReference type="ARBA" id="ARBA00022741"/>
    </source>
</evidence>
<dbReference type="InterPro" id="IPR043926">
    <property type="entry name" value="ABCG_dom"/>
</dbReference>
<feature type="transmembrane region" description="Helical" evidence="9">
    <location>
        <begin position="450"/>
        <end position="469"/>
    </location>
</feature>
<dbReference type="PROSITE" id="PS00211">
    <property type="entry name" value="ABC_TRANSPORTER_1"/>
    <property type="match status" value="1"/>
</dbReference>
<evidence type="ECO:0000256" key="2">
    <source>
        <dbReference type="ARBA" id="ARBA00005814"/>
    </source>
</evidence>
<name>A0AAV4BB02_9GAST</name>
<keyword evidence="4 9" id="KW-0812">Transmembrane</keyword>
<dbReference type="GO" id="GO:0140359">
    <property type="term" value="F:ABC-type transporter activity"/>
    <property type="evidence" value="ECO:0007669"/>
    <property type="project" value="InterPro"/>
</dbReference>
<evidence type="ECO:0000256" key="7">
    <source>
        <dbReference type="ARBA" id="ARBA00022989"/>
    </source>
</evidence>
<dbReference type="PROSITE" id="PS50893">
    <property type="entry name" value="ABC_TRANSPORTER_2"/>
    <property type="match status" value="1"/>
</dbReference>
<evidence type="ECO:0000256" key="1">
    <source>
        <dbReference type="ARBA" id="ARBA00004141"/>
    </source>
</evidence>
<dbReference type="SUPFAM" id="SSF52540">
    <property type="entry name" value="P-loop containing nucleoside triphosphate hydrolases"/>
    <property type="match status" value="1"/>
</dbReference>
<dbReference type="InterPro" id="IPR003439">
    <property type="entry name" value="ABC_transporter-like_ATP-bd"/>
</dbReference>
<feature type="transmembrane region" description="Helical" evidence="9">
    <location>
        <begin position="646"/>
        <end position="664"/>
    </location>
</feature>
<comment type="subcellular location">
    <subcellularLocation>
        <location evidence="1">Membrane</location>
        <topology evidence="1">Multi-pass membrane protein</topology>
    </subcellularLocation>
</comment>
<dbReference type="Pfam" id="PF01061">
    <property type="entry name" value="ABC2_membrane"/>
    <property type="match status" value="1"/>
</dbReference>
<comment type="similarity">
    <text evidence="2">Belongs to the ABC transporter superfamily. ABCG family. Eye pigment precursor importer (TC 3.A.1.204) subfamily.</text>
</comment>
<dbReference type="Pfam" id="PF00005">
    <property type="entry name" value="ABC_tran"/>
    <property type="match status" value="1"/>
</dbReference>
<dbReference type="Gene3D" id="3.40.50.300">
    <property type="entry name" value="P-loop containing nucleotide triphosphate hydrolases"/>
    <property type="match status" value="1"/>
</dbReference>
<dbReference type="PANTHER" id="PTHR48041:SF113">
    <property type="entry name" value="ATP-BINDING CASSETTE SUB-FAMILY G MEMBER 5"/>
    <property type="match status" value="1"/>
</dbReference>
<keyword evidence="6 11" id="KW-0067">ATP-binding</keyword>
<dbReference type="InterPro" id="IPR017871">
    <property type="entry name" value="ABC_transporter-like_CS"/>
</dbReference>
<evidence type="ECO:0000259" key="10">
    <source>
        <dbReference type="PROSITE" id="PS50893"/>
    </source>
</evidence>
<dbReference type="Proteomes" id="UP000735302">
    <property type="component" value="Unassembled WGS sequence"/>
</dbReference>
<evidence type="ECO:0000256" key="6">
    <source>
        <dbReference type="ARBA" id="ARBA00022840"/>
    </source>
</evidence>
<accession>A0AAV4BB02</accession>
<keyword evidence="5" id="KW-0547">Nucleotide-binding</keyword>
<dbReference type="InterPro" id="IPR003593">
    <property type="entry name" value="AAA+_ATPase"/>
</dbReference>
<reference evidence="11 12" key="1">
    <citation type="journal article" date="2021" name="Elife">
        <title>Chloroplast acquisition without the gene transfer in kleptoplastic sea slugs, Plakobranchus ocellatus.</title>
        <authorList>
            <person name="Maeda T."/>
            <person name="Takahashi S."/>
            <person name="Yoshida T."/>
            <person name="Shimamura S."/>
            <person name="Takaki Y."/>
            <person name="Nagai Y."/>
            <person name="Toyoda A."/>
            <person name="Suzuki Y."/>
            <person name="Arimoto A."/>
            <person name="Ishii H."/>
            <person name="Satoh N."/>
            <person name="Nishiyama T."/>
            <person name="Hasebe M."/>
            <person name="Maruyama T."/>
            <person name="Minagawa J."/>
            <person name="Obokata J."/>
            <person name="Shigenobu S."/>
        </authorList>
    </citation>
    <scope>NUCLEOTIDE SEQUENCE [LARGE SCALE GENOMIC DNA]</scope>
</reference>
<dbReference type="PANTHER" id="PTHR48041">
    <property type="entry name" value="ABC TRANSPORTER G FAMILY MEMBER 28"/>
    <property type="match status" value="1"/>
</dbReference>
<dbReference type="Pfam" id="PF19055">
    <property type="entry name" value="ABC2_membrane_7"/>
    <property type="match status" value="1"/>
</dbReference>
<dbReference type="EMBL" id="BLXT01005159">
    <property type="protein sequence ID" value="GFO20501.1"/>
    <property type="molecule type" value="Genomic_DNA"/>
</dbReference>
<sequence>MERERLLKNGCPQNGEAISAVARGKYGAIRSTDSHENGCGREHYISANNNYLSVDQPNGVVKYSNLTSSPPPGVHCAPVPYEENRPHPPISLSIVGLTYTVKERSGHWWSGNFLRQTTQKKVLHNLCLTFKKGELTALVGSSGSGKTSLLDVISGRAEGQVEGVVSYKHEQCTRAMMRQKASYVIQADRLLPTLTVRETLTYMALMKLPRHLNKRKIDRKVQRVIDDMGLRPVAESRIGGAMIRGVSGGEKRRISIALQLLRDPEILLLDEPTSGLDSFTASHLVSTLATLAHRGDKLVLMTIHQPRSDIFNMVDRIGILTMGQLAYLGPPSHMVPYFTSIGYPCPKNENPCDVYIDITSVDRRNPQKEQATVRKAHHICNTFAKSELQESMIGNITSGLNYHYDEDTDLTSPYGNGAPSWFRIFHSLLVRMNIHLWRERSAVVGRLIELPLFVPFIVIFVGQVGYSLASIQDRLGILYQATQATPYMGLTNAVARFPSLRELYYRETQEGMYSAATFLSAYFVHILPFNIICSTIFASFLYWVAGLNEDLEAFGMFILVCVMLTQFGEMMAVAVLGVFRSFASMPKILKWLGYIAVHKYSTEIVVANEFHGLKFVCPEDHECSQTGDSYLRTYYPGAVDHRDRNFSLMGGYSLGILIFTVLMFKARGSPTLH</sequence>
<dbReference type="InterPro" id="IPR013525">
    <property type="entry name" value="ABC2_TM"/>
</dbReference>
<evidence type="ECO:0000313" key="11">
    <source>
        <dbReference type="EMBL" id="GFO20501.1"/>
    </source>
</evidence>
<keyword evidence="7 9" id="KW-1133">Transmembrane helix</keyword>
<dbReference type="SMART" id="SM00382">
    <property type="entry name" value="AAA"/>
    <property type="match status" value="1"/>
</dbReference>
<feature type="domain" description="ABC transporter" evidence="10">
    <location>
        <begin position="92"/>
        <end position="347"/>
    </location>
</feature>
<dbReference type="GO" id="GO:0016887">
    <property type="term" value="F:ATP hydrolysis activity"/>
    <property type="evidence" value="ECO:0007669"/>
    <property type="project" value="InterPro"/>
</dbReference>
<dbReference type="InterPro" id="IPR050352">
    <property type="entry name" value="ABCG_transporters"/>
</dbReference>
<protein>
    <submittedName>
        <fullName evidence="11">ATP-binding cassette sub-family g member 5</fullName>
    </submittedName>
</protein>
<gene>
    <name evidence="11" type="ORF">PoB_004700600</name>
</gene>
<feature type="transmembrane region" description="Helical" evidence="9">
    <location>
        <begin position="522"/>
        <end position="544"/>
    </location>
</feature>
<feature type="transmembrane region" description="Helical" evidence="9">
    <location>
        <begin position="556"/>
        <end position="579"/>
    </location>
</feature>